<dbReference type="VEuPathDB" id="VectorBase:LOC119178349"/>
<comment type="caution">
    <text evidence="2">The sequence shown here is derived from an EMBL/GenBank/DDBJ whole genome shotgun (WGS) entry which is preliminary data.</text>
</comment>
<dbReference type="InterPro" id="IPR039989">
    <property type="entry name" value="NUDT9"/>
</dbReference>
<dbReference type="SUPFAM" id="SSF55811">
    <property type="entry name" value="Nudix"/>
    <property type="match status" value="1"/>
</dbReference>
<dbReference type="Gene3D" id="3.90.79.10">
    <property type="entry name" value="Nucleoside Triphosphate Pyrophosphohydrolase"/>
    <property type="match status" value="1"/>
</dbReference>
<dbReference type="EMBL" id="JABSTU010000011">
    <property type="protein sequence ID" value="KAH8010196.1"/>
    <property type="molecule type" value="Genomic_DNA"/>
</dbReference>
<dbReference type="Proteomes" id="UP000821866">
    <property type="component" value="Chromosome 9"/>
</dbReference>
<dbReference type="PROSITE" id="PS51462">
    <property type="entry name" value="NUDIX"/>
    <property type="match status" value="1"/>
</dbReference>
<protein>
    <recommendedName>
        <fullName evidence="1">Nudix hydrolase domain-containing protein</fullName>
    </recommendedName>
</protein>
<dbReference type="InterPro" id="IPR000086">
    <property type="entry name" value="NUDIX_hydrolase_dom"/>
</dbReference>
<evidence type="ECO:0000259" key="1">
    <source>
        <dbReference type="PROSITE" id="PS51462"/>
    </source>
</evidence>
<dbReference type="Pfam" id="PF00293">
    <property type="entry name" value="NUDIX"/>
    <property type="match status" value="1"/>
</dbReference>
<reference evidence="2" key="1">
    <citation type="journal article" date="2020" name="Cell">
        <title>Large-Scale Comparative Analyses of Tick Genomes Elucidate Their Genetic Diversity and Vector Capacities.</title>
        <authorList>
            <consortium name="Tick Genome and Microbiome Consortium (TIGMIC)"/>
            <person name="Jia N."/>
            <person name="Wang J."/>
            <person name="Shi W."/>
            <person name="Du L."/>
            <person name="Sun Y."/>
            <person name="Zhan W."/>
            <person name="Jiang J.F."/>
            <person name="Wang Q."/>
            <person name="Zhang B."/>
            <person name="Ji P."/>
            <person name="Bell-Sakyi L."/>
            <person name="Cui X.M."/>
            <person name="Yuan T.T."/>
            <person name="Jiang B.G."/>
            <person name="Yang W.F."/>
            <person name="Lam T.T."/>
            <person name="Chang Q.C."/>
            <person name="Ding S.J."/>
            <person name="Wang X.J."/>
            <person name="Zhu J.G."/>
            <person name="Ruan X.D."/>
            <person name="Zhao L."/>
            <person name="Wei J.T."/>
            <person name="Ye R.Z."/>
            <person name="Que T.C."/>
            <person name="Du C.H."/>
            <person name="Zhou Y.H."/>
            <person name="Cheng J.X."/>
            <person name="Dai P.F."/>
            <person name="Guo W.B."/>
            <person name="Han X.H."/>
            <person name="Huang E.J."/>
            <person name="Li L.F."/>
            <person name="Wei W."/>
            <person name="Gao Y.C."/>
            <person name="Liu J.Z."/>
            <person name="Shao H.Z."/>
            <person name="Wang X."/>
            <person name="Wang C.C."/>
            <person name="Yang T.C."/>
            <person name="Huo Q.B."/>
            <person name="Li W."/>
            <person name="Chen H.Y."/>
            <person name="Chen S.E."/>
            <person name="Zhou L.G."/>
            <person name="Ni X.B."/>
            <person name="Tian J.H."/>
            <person name="Sheng Y."/>
            <person name="Liu T."/>
            <person name="Pan Y.S."/>
            <person name="Xia L.Y."/>
            <person name="Li J."/>
            <person name="Zhao F."/>
            <person name="Cao W.C."/>
        </authorList>
    </citation>
    <scope>NUCLEOTIDE SEQUENCE</scope>
    <source>
        <strain evidence="2">Rmic-2018</strain>
    </source>
</reference>
<keyword evidence="3" id="KW-1185">Reference proteome</keyword>
<dbReference type="AlphaFoldDB" id="A0A9J6D7V2"/>
<accession>A0A9J6D7V2</accession>
<name>A0A9J6D7V2_RHIMP</name>
<gene>
    <name evidence="2" type="ORF">HPB51_026248</name>
</gene>
<evidence type="ECO:0000313" key="3">
    <source>
        <dbReference type="Proteomes" id="UP000821866"/>
    </source>
</evidence>
<proteinExistence type="predicted"/>
<feature type="domain" description="Nudix hydrolase" evidence="1">
    <location>
        <begin position="58"/>
        <end position="213"/>
    </location>
</feature>
<dbReference type="GO" id="GO:0047631">
    <property type="term" value="F:ADP-ribose diphosphatase activity"/>
    <property type="evidence" value="ECO:0007669"/>
    <property type="project" value="InterPro"/>
</dbReference>
<reference evidence="2" key="2">
    <citation type="submission" date="2021-09" db="EMBL/GenBank/DDBJ databases">
        <authorList>
            <person name="Jia N."/>
            <person name="Wang J."/>
            <person name="Shi W."/>
            <person name="Du L."/>
            <person name="Sun Y."/>
            <person name="Zhan W."/>
            <person name="Jiang J."/>
            <person name="Wang Q."/>
            <person name="Zhang B."/>
            <person name="Ji P."/>
            <person name="Sakyi L.B."/>
            <person name="Cui X."/>
            <person name="Yuan T."/>
            <person name="Jiang B."/>
            <person name="Yang W."/>
            <person name="Lam T.T.-Y."/>
            <person name="Chang Q."/>
            <person name="Ding S."/>
            <person name="Wang X."/>
            <person name="Zhu J."/>
            <person name="Ruan X."/>
            <person name="Zhao L."/>
            <person name="Wei J."/>
            <person name="Que T."/>
            <person name="Du C."/>
            <person name="Cheng J."/>
            <person name="Dai P."/>
            <person name="Han X."/>
            <person name="Huang E."/>
            <person name="Gao Y."/>
            <person name="Liu J."/>
            <person name="Shao H."/>
            <person name="Ye R."/>
            <person name="Li L."/>
            <person name="Wei W."/>
            <person name="Wang X."/>
            <person name="Wang C."/>
            <person name="Huo Q."/>
            <person name="Li W."/>
            <person name="Guo W."/>
            <person name="Chen H."/>
            <person name="Chen S."/>
            <person name="Zhou L."/>
            <person name="Zhou L."/>
            <person name="Ni X."/>
            <person name="Tian J."/>
            <person name="Zhou Y."/>
            <person name="Sheng Y."/>
            <person name="Liu T."/>
            <person name="Pan Y."/>
            <person name="Xia L."/>
            <person name="Li J."/>
            <person name="Zhao F."/>
            <person name="Cao W."/>
        </authorList>
    </citation>
    <scope>NUCLEOTIDE SEQUENCE</scope>
    <source>
        <strain evidence="2">Rmic-2018</strain>
        <tissue evidence="2">Larvae</tissue>
    </source>
</reference>
<evidence type="ECO:0000313" key="2">
    <source>
        <dbReference type="EMBL" id="KAH8010196.1"/>
    </source>
</evidence>
<organism evidence="2 3">
    <name type="scientific">Rhipicephalus microplus</name>
    <name type="common">Cattle tick</name>
    <name type="synonym">Boophilus microplus</name>
    <dbReference type="NCBI Taxonomy" id="6941"/>
    <lineage>
        <taxon>Eukaryota</taxon>
        <taxon>Metazoa</taxon>
        <taxon>Ecdysozoa</taxon>
        <taxon>Arthropoda</taxon>
        <taxon>Chelicerata</taxon>
        <taxon>Arachnida</taxon>
        <taxon>Acari</taxon>
        <taxon>Parasitiformes</taxon>
        <taxon>Ixodida</taxon>
        <taxon>Ixodoidea</taxon>
        <taxon>Ixodidae</taxon>
        <taxon>Rhipicephalinae</taxon>
        <taxon>Rhipicephalus</taxon>
        <taxon>Boophilus</taxon>
    </lineage>
</organism>
<dbReference type="InterPro" id="IPR015797">
    <property type="entry name" value="NUDIX_hydrolase-like_dom_sf"/>
</dbReference>
<dbReference type="PANTHER" id="PTHR13030">
    <property type="entry name" value="NUDIX HYDROLASE"/>
    <property type="match status" value="1"/>
</dbReference>
<sequence length="218" mass="24613">MRIHSKCRGATYPGTNVQRLNVPDDKVPWTSQWPDYRPPEYSIPGLSSKPWADLELGWKRDAGGNKVMNQCSQLPVLQFVAIARRDSGEWAIPGGMVDPGELVSATLRREFSEEAMNSLSLSEKDKQALEKSLELFFNEGVEVYKGYVDDPRNTDNAWMETVACNFHDDSGNISGKFTLEAGDDAAKVKWTDINKELRLYASHSDLVHKVVQRLKAHW</sequence>
<dbReference type="Pfam" id="PF25969">
    <property type="entry name" value="NUDT9_N"/>
    <property type="match status" value="1"/>
</dbReference>
<dbReference type="CDD" id="cd03670">
    <property type="entry name" value="NUDIX_ADPRase_Nudt9"/>
    <property type="match status" value="1"/>
</dbReference>
<dbReference type="PANTHER" id="PTHR13030:SF8">
    <property type="entry name" value="ADP-RIBOSE PYROPHOSPHATASE, MITOCHONDRIAL"/>
    <property type="match status" value="1"/>
</dbReference>
<dbReference type="FunFam" id="3.90.79.10:FF:000021">
    <property type="entry name" value="ADP-ribose pyrophosphatase, mitochondrial isoform X1"/>
    <property type="match status" value="1"/>
</dbReference>